<dbReference type="Proteomes" id="UP000789405">
    <property type="component" value="Unassembled WGS sequence"/>
</dbReference>
<feature type="non-terminal residue" evidence="1">
    <location>
        <position position="1"/>
    </location>
</feature>
<keyword evidence="2" id="KW-1185">Reference proteome</keyword>
<comment type="caution">
    <text evidence="1">The sequence shown here is derived from an EMBL/GenBank/DDBJ whole genome shotgun (WGS) entry which is preliminary data.</text>
</comment>
<gene>
    <name evidence="1" type="ORF">DERYTH_LOCUS24863</name>
</gene>
<dbReference type="AlphaFoldDB" id="A0A9N9K308"/>
<name>A0A9N9K308_9GLOM</name>
<evidence type="ECO:0000313" key="2">
    <source>
        <dbReference type="Proteomes" id="UP000789405"/>
    </source>
</evidence>
<protein>
    <submittedName>
        <fullName evidence="1">25793_t:CDS:1</fullName>
    </submittedName>
</protein>
<evidence type="ECO:0000313" key="1">
    <source>
        <dbReference type="EMBL" id="CAG8808337.1"/>
    </source>
</evidence>
<accession>A0A9N9K308</accession>
<reference evidence="1" key="1">
    <citation type="submission" date="2021-06" db="EMBL/GenBank/DDBJ databases">
        <authorList>
            <person name="Kallberg Y."/>
            <person name="Tangrot J."/>
            <person name="Rosling A."/>
        </authorList>
    </citation>
    <scope>NUCLEOTIDE SEQUENCE</scope>
    <source>
        <strain evidence="1">MA453B</strain>
    </source>
</reference>
<proteinExistence type="predicted"/>
<organism evidence="1 2">
    <name type="scientific">Dentiscutata erythropus</name>
    <dbReference type="NCBI Taxonomy" id="1348616"/>
    <lineage>
        <taxon>Eukaryota</taxon>
        <taxon>Fungi</taxon>
        <taxon>Fungi incertae sedis</taxon>
        <taxon>Mucoromycota</taxon>
        <taxon>Glomeromycotina</taxon>
        <taxon>Glomeromycetes</taxon>
        <taxon>Diversisporales</taxon>
        <taxon>Gigasporaceae</taxon>
        <taxon>Dentiscutata</taxon>
    </lineage>
</organism>
<sequence>LFKNQKMFEQTVIDLLAENSFSVNYVKKDKYKYPFLKVSFEQYYYHLIIWDKDTITIKNILDIEKERSKLYKFENVNRKNSAILVYKSSLGDKVSNQFKKMDNIRYTNQPNLANPDFLTENEKNIINYLYNTIYLNYLNLTGIPDMNNFDFIQFMKTKVKNPEDIEKNLLEFVSTKKIPLTKQNKHLSKSIKNILMKKPMLGYRVIDRDGKCILLRK</sequence>
<dbReference type="EMBL" id="CAJVPY010043642">
    <property type="protein sequence ID" value="CAG8808337.1"/>
    <property type="molecule type" value="Genomic_DNA"/>
</dbReference>